<proteinExistence type="predicted"/>
<evidence type="ECO:0000313" key="1">
    <source>
        <dbReference type="EMBL" id="KAL3282743.1"/>
    </source>
</evidence>
<gene>
    <name evidence="1" type="ORF">HHI36_005912</name>
</gene>
<name>A0ABD2NW51_9CUCU</name>
<keyword evidence="2" id="KW-1185">Reference proteome</keyword>
<comment type="caution">
    <text evidence="1">The sequence shown here is derived from an EMBL/GenBank/DDBJ whole genome shotgun (WGS) entry which is preliminary data.</text>
</comment>
<organism evidence="1 2">
    <name type="scientific">Cryptolaemus montrouzieri</name>
    <dbReference type="NCBI Taxonomy" id="559131"/>
    <lineage>
        <taxon>Eukaryota</taxon>
        <taxon>Metazoa</taxon>
        <taxon>Ecdysozoa</taxon>
        <taxon>Arthropoda</taxon>
        <taxon>Hexapoda</taxon>
        <taxon>Insecta</taxon>
        <taxon>Pterygota</taxon>
        <taxon>Neoptera</taxon>
        <taxon>Endopterygota</taxon>
        <taxon>Coleoptera</taxon>
        <taxon>Polyphaga</taxon>
        <taxon>Cucujiformia</taxon>
        <taxon>Coccinelloidea</taxon>
        <taxon>Coccinellidae</taxon>
        <taxon>Scymninae</taxon>
        <taxon>Scymnini</taxon>
        <taxon>Cryptolaemus</taxon>
    </lineage>
</organism>
<dbReference type="Proteomes" id="UP001516400">
    <property type="component" value="Unassembled WGS sequence"/>
</dbReference>
<sequence>MGVLKRPVSRVNALFTLRNRRQTCDHLQNVRMTAVSSAGSAMPVEAPRLNCNIVWFDQFGRRYKTG</sequence>
<feature type="non-terminal residue" evidence="1">
    <location>
        <position position="66"/>
    </location>
</feature>
<accession>A0ABD2NW51</accession>
<dbReference type="EMBL" id="JABFTP020000144">
    <property type="protein sequence ID" value="KAL3282743.1"/>
    <property type="molecule type" value="Genomic_DNA"/>
</dbReference>
<evidence type="ECO:0000313" key="2">
    <source>
        <dbReference type="Proteomes" id="UP001516400"/>
    </source>
</evidence>
<protein>
    <submittedName>
        <fullName evidence="1">Uncharacterized protein</fullName>
    </submittedName>
</protein>
<dbReference type="AlphaFoldDB" id="A0ABD2NW51"/>
<reference evidence="1 2" key="1">
    <citation type="journal article" date="2021" name="BMC Biol.">
        <title>Horizontally acquired antibacterial genes associated with adaptive radiation of ladybird beetles.</title>
        <authorList>
            <person name="Li H.S."/>
            <person name="Tang X.F."/>
            <person name="Huang Y.H."/>
            <person name="Xu Z.Y."/>
            <person name="Chen M.L."/>
            <person name="Du X.Y."/>
            <person name="Qiu B.Y."/>
            <person name="Chen P.T."/>
            <person name="Zhang W."/>
            <person name="Slipinski A."/>
            <person name="Escalona H.E."/>
            <person name="Waterhouse R.M."/>
            <person name="Zwick A."/>
            <person name="Pang H."/>
        </authorList>
    </citation>
    <scope>NUCLEOTIDE SEQUENCE [LARGE SCALE GENOMIC DNA]</scope>
    <source>
        <strain evidence="1">SYSU2018</strain>
    </source>
</reference>